<feature type="compositionally biased region" description="Low complexity" evidence="2">
    <location>
        <begin position="172"/>
        <end position="187"/>
    </location>
</feature>
<feature type="region of interest" description="Disordered" evidence="2">
    <location>
        <begin position="171"/>
        <end position="198"/>
    </location>
</feature>
<keyword evidence="3" id="KW-1133">Transmembrane helix</keyword>
<sequence length="1072" mass="123387">MRIVMINNKLQDPSLYETKIREFDECMLLLKTENVELHKRIDQLEALYKTSMRTHHTHFLEEHIRQLEQENERLFFENQCQRQEYERFLDQLTTMVIRTAVMQENIRKECASIYHIIERLSFLTVNAIETKHPFGFIIKDRKKSLSWENLNKSCELISNFRKLSKLTEDSIHSSSSSSSTTHRSISTPDSWTHDLPFDNKDTKNQMLISNKPTEEEQQVLQRSETFIISKVPQEELSSSCSMTADDYTTQHQPITRTIAPITLTNVRPSRLPSCCSNSKIQSSNNNRSLSTQKMSKLPIRKIDSLNQQQNSIKKSNIPTSIGAKTKNDVTSVSNRSTTSANNNNNNIITKKTIRPPSIIQLPSYKFQSRSTTIPDKNNTKTTTETIKSNDPIQQMNSTSSESSIEEQQHINKFLSIVQDDGYSTWSSIDVKDDRITNSIKKNETNDQQRNIGLITTWLDTSKRKCSNKSVNEEFENNKHEDSSSYLHPFVHDCYSNDTSISTTISSSNKDMSLDSLDSPQSKEQTILSSTTFSRSETFDKVFTTTSLPNITDDIDDSASSSSSTTFNLSEYIEDHFIDENDSSSNGSENSSSYETTIINKNLLLKPQKRLLFPGLLNRLIFSRRILSESDLQQKKFFINENENQFHVYHSNIINEHSVEINLMNTYGSDSELHVWSNNCAEQRKFLFERQQQQQQQLTNRIEENKVNHGNYNQQLALERQILLQQIYEYPWLLQENDLDRTTILSSTNMEQPLASSSSDLIVPTHNPNFYQLCTLTHSSSFVISTSLALLISTENRVASRNLTCQHDLPLMTTISTNCEACLITSRNYIIETKLSLTGSGPEGFSYTCLQVNEVEAYRENLIRECRYFPRNTLNGYDDFCIASPYSYLRGSYRACICTTNTCNFNYAQCIRHISSYLNQKASLFSNTIVELTDKIKCYRSNEDIKQETSSSLTPSLCSDDDNECKNYLFDHGVLCMISIDRTNRITRQTLVPSIYSAYLIKYKTELCNSFISTTKSIYFSQCKQDDIVCMCAYDGCDKDLETCRTNQGIRNNYYSILFLLIFLLNIYITHKN</sequence>
<evidence type="ECO:0000313" key="4">
    <source>
        <dbReference type="EMBL" id="CAF0917582.1"/>
    </source>
</evidence>
<comment type="caution">
    <text evidence="4">The sequence shown here is derived from an EMBL/GenBank/DDBJ whole genome shotgun (WGS) entry which is preliminary data.</text>
</comment>
<accession>A0A814ANT0</accession>
<reference evidence="4" key="1">
    <citation type="submission" date="2021-02" db="EMBL/GenBank/DDBJ databases">
        <authorList>
            <person name="Nowell W R."/>
        </authorList>
    </citation>
    <scope>NUCLEOTIDE SEQUENCE</scope>
</reference>
<proteinExistence type="predicted"/>
<feature type="compositionally biased region" description="Polar residues" evidence="2">
    <location>
        <begin position="308"/>
        <end position="319"/>
    </location>
</feature>
<feature type="region of interest" description="Disordered" evidence="2">
    <location>
        <begin position="308"/>
        <end position="350"/>
    </location>
</feature>
<feature type="compositionally biased region" description="Low complexity" evidence="2">
    <location>
        <begin position="328"/>
        <end position="349"/>
    </location>
</feature>
<dbReference type="AlphaFoldDB" id="A0A814ANT0"/>
<evidence type="ECO:0000256" key="2">
    <source>
        <dbReference type="SAM" id="MobiDB-lite"/>
    </source>
</evidence>
<protein>
    <submittedName>
        <fullName evidence="4">Uncharacterized protein</fullName>
    </submittedName>
</protein>
<evidence type="ECO:0000256" key="3">
    <source>
        <dbReference type="SAM" id="Phobius"/>
    </source>
</evidence>
<feature type="compositionally biased region" description="Polar residues" evidence="2">
    <location>
        <begin position="274"/>
        <end position="293"/>
    </location>
</feature>
<feature type="coiled-coil region" evidence="1">
    <location>
        <begin position="27"/>
        <end position="84"/>
    </location>
</feature>
<keyword evidence="3" id="KW-0812">Transmembrane</keyword>
<feature type="region of interest" description="Disordered" evidence="2">
    <location>
        <begin position="273"/>
        <end position="293"/>
    </location>
</feature>
<keyword evidence="3" id="KW-0472">Membrane</keyword>
<name>A0A814ANT0_9BILA</name>
<evidence type="ECO:0000256" key="1">
    <source>
        <dbReference type="SAM" id="Coils"/>
    </source>
</evidence>
<keyword evidence="1" id="KW-0175">Coiled coil</keyword>
<feature type="transmembrane region" description="Helical" evidence="3">
    <location>
        <begin position="1053"/>
        <end position="1070"/>
    </location>
</feature>
<dbReference type="Proteomes" id="UP000663882">
    <property type="component" value="Unassembled WGS sequence"/>
</dbReference>
<evidence type="ECO:0000313" key="5">
    <source>
        <dbReference type="Proteomes" id="UP000663882"/>
    </source>
</evidence>
<gene>
    <name evidence="4" type="ORF">RFH988_LOCUS9815</name>
</gene>
<organism evidence="4 5">
    <name type="scientific">Rotaria sordida</name>
    <dbReference type="NCBI Taxonomy" id="392033"/>
    <lineage>
        <taxon>Eukaryota</taxon>
        <taxon>Metazoa</taxon>
        <taxon>Spiralia</taxon>
        <taxon>Gnathifera</taxon>
        <taxon>Rotifera</taxon>
        <taxon>Eurotatoria</taxon>
        <taxon>Bdelloidea</taxon>
        <taxon>Philodinida</taxon>
        <taxon>Philodinidae</taxon>
        <taxon>Rotaria</taxon>
    </lineage>
</organism>
<dbReference type="EMBL" id="CAJNOO010000355">
    <property type="protein sequence ID" value="CAF0917582.1"/>
    <property type="molecule type" value="Genomic_DNA"/>
</dbReference>
<dbReference type="OrthoDB" id="8930856at2759"/>